<proteinExistence type="predicted"/>
<dbReference type="STRING" id="1173020.Cha6605_1985"/>
<feature type="domain" description="GmrSD restriction endonucleases N-terminal" evidence="1">
    <location>
        <begin position="56"/>
        <end position="173"/>
    </location>
</feature>
<dbReference type="OrthoDB" id="9770340at2"/>
<sequence length="177" mass="20687">MENDSLLVQDRLIEGDLNNLYEFRLKDKLDAVDTISSLYLLRSVESGKLVYNSAPYRNFTPWNTTKKSRLIESFLLGIQSPPLVLYQVDDEIDEIIDGEQRVKSIVDFLTNNFKLEGLKLWHELNGMAYEDLPNKIKEHITTNRLQTTTVLINSICEFDPEIIKQTTYERLNDWRIT</sequence>
<dbReference type="Pfam" id="PF03235">
    <property type="entry name" value="GmrSD_N"/>
    <property type="match status" value="1"/>
</dbReference>
<gene>
    <name evidence="2" type="ORF">Cha6605_1985</name>
</gene>
<organism evidence="2 3">
    <name type="scientific">Chamaesiphon minutus (strain ATCC 27169 / PCC 6605)</name>
    <dbReference type="NCBI Taxonomy" id="1173020"/>
    <lineage>
        <taxon>Bacteria</taxon>
        <taxon>Bacillati</taxon>
        <taxon>Cyanobacteriota</taxon>
        <taxon>Cyanophyceae</taxon>
        <taxon>Gomontiellales</taxon>
        <taxon>Chamaesiphonaceae</taxon>
        <taxon>Chamaesiphon</taxon>
    </lineage>
</organism>
<dbReference type="PANTHER" id="PTHR39639:SF1">
    <property type="entry name" value="DUF262 DOMAIN-CONTAINING PROTEIN"/>
    <property type="match status" value="1"/>
</dbReference>
<dbReference type="PANTHER" id="PTHR39639">
    <property type="entry name" value="CHROMOSOME 16, WHOLE GENOME SHOTGUN SEQUENCE"/>
    <property type="match status" value="1"/>
</dbReference>
<dbReference type="RefSeq" id="WP_015159254.1">
    <property type="nucleotide sequence ID" value="NC_019697.1"/>
</dbReference>
<evidence type="ECO:0000313" key="2">
    <source>
        <dbReference type="EMBL" id="AFY93090.1"/>
    </source>
</evidence>
<dbReference type="AlphaFoldDB" id="K9UE31"/>
<accession>K9UE31</accession>
<protein>
    <recommendedName>
        <fullName evidence="1">GmrSD restriction endonucleases N-terminal domain-containing protein</fullName>
    </recommendedName>
</protein>
<dbReference type="HOGENOM" id="CLU_1515274_0_0_3"/>
<dbReference type="EMBL" id="CP003600">
    <property type="protein sequence ID" value="AFY93090.1"/>
    <property type="molecule type" value="Genomic_DNA"/>
</dbReference>
<name>K9UE31_CHAP6</name>
<keyword evidence="3" id="KW-1185">Reference proteome</keyword>
<dbReference type="InterPro" id="IPR004919">
    <property type="entry name" value="GmrSD_N"/>
</dbReference>
<reference evidence="2 3" key="1">
    <citation type="submission" date="2012-05" db="EMBL/GenBank/DDBJ databases">
        <title>Finished chromosome of genome of Chamaesiphon sp. PCC 6605.</title>
        <authorList>
            <consortium name="US DOE Joint Genome Institute"/>
            <person name="Gugger M."/>
            <person name="Coursin T."/>
            <person name="Rippka R."/>
            <person name="Tandeau De Marsac N."/>
            <person name="Huntemann M."/>
            <person name="Wei C.-L."/>
            <person name="Han J."/>
            <person name="Detter J.C."/>
            <person name="Han C."/>
            <person name="Tapia R."/>
            <person name="Chen A."/>
            <person name="Kyrpides N."/>
            <person name="Mavromatis K."/>
            <person name="Markowitz V."/>
            <person name="Szeto E."/>
            <person name="Ivanova N."/>
            <person name="Pagani I."/>
            <person name="Pati A."/>
            <person name="Goodwin L."/>
            <person name="Nordberg H.P."/>
            <person name="Cantor M.N."/>
            <person name="Hua S.X."/>
            <person name="Woyke T."/>
            <person name="Kerfeld C.A."/>
        </authorList>
    </citation>
    <scope>NUCLEOTIDE SEQUENCE [LARGE SCALE GENOMIC DNA]</scope>
    <source>
        <strain evidence="3">ATCC 27169 / PCC 6605</strain>
    </source>
</reference>
<dbReference type="Proteomes" id="UP000010366">
    <property type="component" value="Chromosome"/>
</dbReference>
<dbReference type="KEGG" id="cmp:Cha6605_1985"/>
<dbReference type="eggNOG" id="COG1479">
    <property type="taxonomic scope" value="Bacteria"/>
</dbReference>
<evidence type="ECO:0000259" key="1">
    <source>
        <dbReference type="Pfam" id="PF03235"/>
    </source>
</evidence>
<evidence type="ECO:0000313" key="3">
    <source>
        <dbReference type="Proteomes" id="UP000010366"/>
    </source>
</evidence>